<dbReference type="InterPro" id="IPR045151">
    <property type="entry name" value="DCAF8"/>
</dbReference>
<keyword evidence="1" id="KW-0853">WD repeat</keyword>
<protein>
    <submittedName>
        <fullName evidence="3">Uncharacterized protein</fullName>
    </submittedName>
</protein>
<evidence type="ECO:0000313" key="3">
    <source>
        <dbReference type="EMBL" id="CAF4330690.1"/>
    </source>
</evidence>
<organism evidence="3 4">
    <name type="scientific">Rotaria sordida</name>
    <dbReference type="NCBI Taxonomy" id="392033"/>
    <lineage>
        <taxon>Eukaryota</taxon>
        <taxon>Metazoa</taxon>
        <taxon>Spiralia</taxon>
        <taxon>Gnathifera</taxon>
        <taxon>Rotifera</taxon>
        <taxon>Eurotatoria</taxon>
        <taxon>Bdelloidea</taxon>
        <taxon>Philodinida</taxon>
        <taxon>Philodinidae</taxon>
        <taxon>Rotaria</taxon>
    </lineage>
</organism>
<dbReference type="GO" id="GO:0045944">
    <property type="term" value="P:positive regulation of transcription by RNA polymerase II"/>
    <property type="evidence" value="ECO:0007669"/>
    <property type="project" value="TreeGrafter"/>
</dbReference>
<dbReference type="PANTHER" id="PTHR15574">
    <property type="entry name" value="WD REPEAT DOMAIN-CONTAINING FAMILY"/>
    <property type="match status" value="1"/>
</dbReference>
<dbReference type="GO" id="GO:0005737">
    <property type="term" value="C:cytoplasm"/>
    <property type="evidence" value="ECO:0007669"/>
    <property type="project" value="TreeGrafter"/>
</dbReference>
<gene>
    <name evidence="3" type="ORF">FNK824_LOCUS41664</name>
</gene>
<dbReference type="GO" id="GO:0080008">
    <property type="term" value="C:Cul4-RING E3 ubiquitin ligase complex"/>
    <property type="evidence" value="ECO:0007669"/>
    <property type="project" value="TreeGrafter"/>
</dbReference>
<dbReference type="Proteomes" id="UP000663874">
    <property type="component" value="Unassembled WGS sequence"/>
</dbReference>
<proteinExistence type="predicted"/>
<feature type="non-terminal residue" evidence="3">
    <location>
        <position position="1"/>
    </location>
</feature>
<accession>A0A820JX00</accession>
<comment type="caution">
    <text evidence="3">The sequence shown here is derived from an EMBL/GenBank/DDBJ whole genome shotgun (WGS) entry which is preliminary data.</text>
</comment>
<evidence type="ECO:0000256" key="2">
    <source>
        <dbReference type="ARBA" id="ARBA00022737"/>
    </source>
</evidence>
<dbReference type="PANTHER" id="PTHR15574:SF39">
    <property type="entry name" value="DDB1- AND CUL4-ASSOCIATED FACTOR 6"/>
    <property type="match status" value="1"/>
</dbReference>
<keyword evidence="2" id="KW-0677">Repeat</keyword>
<dbReference type="EMBL" id="CAJOBE010042416">
    <property type="protein sequence ID" value="CAF4330690.1"/>
    <property type="molecule type" value="Genomic_DNA"/>
</dbReference>
<dbReference type="SUPFAM" id="SSF50978">
    <property type="entry name" value="WD40 repeat-like"/>
    <property type="match status" value="1"/>
</dbReference>
<dbReference type="AlphaFoldDB" id="A0A820JX00"/>
<name>A0A820JX00_9BILA</name>
<evidence type="ECO:0000256" key="1">
    <source>
        <dbReference type="ARBA" id="ARBA00022574"/>
    </source>
</evidence>
<reference evidence="3" key="1">
    <citation type="submission" date="2021-02" db="EMBL/GenBank/DDBJ databases">
        <authorList>
            <person name="Nowell W R."/>
        </authorList>
    </citation>
    <scope>NUCLEOTIDE SEQUENCE</scope>
</reference>
<evidence type="ECO:0000313" key="4">
    <source>
        <dbReference type="Proteomes" id="UP000663874"/>
    </source>
</evidence>
<dbReference type="InterPro" id="IPR036322">
    <property type="entry name" value="WD40_repeat_dom_sf"/>
</dbReference>
<sequence length="42" mass="4783">HIFIWNKFNGNIIRVIQADEHVVNCVQPHPLNYPILASSGID</sequence>